<accession>A0ABV5IVI3</accession>
<comment type="similarity">
    <text evidence="2">Belongs to the methyltransferase superfamily. L-isoaspartyl/D-aspartyl protein methyltransferase family.</text>
</comment>
<keyword evidence="6 12" id="KW-0489">Methyltransferase</keyword>
<dbReference type="InterPro" id="IPR000682">
    <property type="entry name" value="PCMT"/>
</dbReference>
<dbReference type="PANTHER" id="PTHR11579:SF0">
    <property type="entry name" value="PROTEIN-L-ISOASPARTATE(D-ASPARTATE) O-METHYLTRANSFERASE"/>
    <property type="match status" value="1"/>
</dbReference>
<dbReference type="NCBIfam" id="TIGR04364">
    <property type="entry name" value="methyltran_FxLD"/>
    <property type="match status" value="1"/>
</dbReference>
<sequence>MTTDLVPSDSPDRLRASMVSELRRGGWIRSPAVESAFAKVPRDRFAPESPPRAAYAANDVVITKRGPNGRATSSISAPWLQADMLEAAELRLGAKVLEIGSGGYNAALIAEIVGPGGLVVTVDIDPFVTERASRFLAQTGYGRVKVVLGDAEHVADQHAPDGGFDAVIVTVGVWDVPWGHLLAPDGRMIVPLRFSTISRSFTFVRDGGHFLGLDPEVCGFVPCQGAGKLPDQEPVLAGGAVRLTLETGPALDTDALDRALTGDRTELWTGVTVGGEEPFDSLHLRIATVDDRFGMFWQDPDRDTGLVQPAMRWYCPALITRDSFAYLTIRRQRGTEGRWEFGVSGHGRDGAELAHRLHDHVCTWDRAWRDRPEPTFTLHPADADVPAPAIGRIFRKRHTQLVMSWPDT</sequence>
<evidence type="ECO:0000256" key="11">
    <source>
        <dbReference type="ARBA" id="ARBA00031350"/>
    </source>
</evidence>
<evidence type="ECO:0000313" key="12">
    <source>
        <dbReference type="EMBL" id="MFB9208581.1"/>
    </source>
</evidence>
<evidence type="ECO:0000256" key="5">
    <source>
        <dbReference type="ARBA" id="ARBA00022490"/>
    </source>
</evidence>
<keyword evidence="5" id="KW-0963">Cytoplasm</keyword>
<dbReference type="EMBL" id="JBHMEI010000078">
    <property type="protein sequence ID" value="MFB9208581.1"/>
    <property type="molecule type" value="Genomic_DNA"/>
</dbReference>
<evidence type="ECO:0000256" key="4">
    <source>
        <dbReference type="ARBA" id="ARBA00013346"/>
    </source>
</evidence>
<keyword evidence="8" id="KW-0949">S-adenosyl-L-methionine</keyword>
<dbReference type="GO" id="GO:0032259">
    <property type="term" value="P:methylation"/>
    <property type="evidence" value="ECO:0007669"/>
    <property type="project" value="UniProtKB-KW"/>
</dbReference>
<dbReference type="EC" id="2.1.1.77" evidence="3"/>
<gene>
    <name evidence="12" type="primary">fxlM</name>
    <name evidence="12" type="ORF">ACFFV7_45890</name>
</gene>
<evidence type="ECO:0000256" key="10">
    <source>
        <dbReference type="ARBA" id="ARBA00031323"/>
    </source>
</evidence>
<evidence type="ECO:0000256" key="9">
    <source>
        <dbReference type="ARBA" id="ARBA00030757"/>
    </source>
</evidence>
<keyword evidence="13" id="KW-1185">Reference proteome</keyword>
<evidence type="ECO:0000313" key="13">
    <source>
        <dbReference type="Proteomes" id="UP001589647"/>
    </source>
</evidence>
<dbReference type="PANTHER" id="PTHR11579">
    <property type="entry name" value="PROTEIN-L-ISOASPARTATE O-METHYLTRANSFERASE"/>
    <property type="match status" value="1"/>
</dbReference>
<dbReference type="Gene3D" id="3.40.50.150">
    <property type="entry name" value="Vaccinia Virus protein VP39"/>
    <property type="match status" value="1"/>
</dbReference>
<proteinExistence type="inferred from homology"/>
<evidence type="ECO:0000256" key="3">
    <source>
        <dbReference type="ARBA" id="ARBA00011890"/>
    </source>
</evidence>
<dbReference type="CDD" id="cd02440">
    <property type="entry name" value="AdoMet_MTases"/>
    <property type="match status" value="1"/>
</dbReference>
<organism evidence="12 13">
    <name type="scientific">Nonomuraea spiralis</name>
    <dbReference type="NCBI Taxonomy" id="46182"/>
    <lineage>
        <taxon>Bacteria</taxon>
        <taxon>Bacillati</taxon>
        <taxon>Actinomycetota</taxon>
        <taxon>Actinomycetes</taxon>
        <taxon>Streptosporangiales</taxon>
        <taxon>Streptosporangiaceae</taxon>
        <taxon>Nonomuraea</taxon>
    </lineage>
</organism>
<dbReference type="GO" id="GO:0008168">
    <property type="term" value="F:methyltransferase activity"/>
    <property type="evidence" value="ECO:0007669"/>
    <property type="project" value="UniProtKB-KW"/>
</dbReference>
<comment type="caution">
    <text evidence="12">The sequence shown here is derived from an EMBL/GenBank/DDBJ whole genome shotgun (WGS) entry which is preliminary data.</text>
</comment>
<dbReference type="Proteomes" id="UP001589647">
    <property type="component" value="Unassembled WGS sequence"/>
</dbReference>
<evidence type="ECO:0000256" key="2">
    <source>
        <dbReference type="ARBA" id="ARBA00005369"/>
    </source>
</evidence>
<dbReference type="RefSeq" id="WP_189647624.1">
    <property type="nucleotide sequence ID" value="NZ_BMRC01000005.1"/>
</dbReference>
<dbReference type="InterPro" id="IPR027573">
    <property type="entry name" value="Methyltran_FxLD"/>
</dbReference>
<reference evidence="12 13" key="1">
    <citation type="submission" date="2024-09" db="EMBL/GenBank/DDBJ databases">
        <authorList>
            <person name="Sun Q."/>
            <person name="Mori K."/>
        </authorList>
    </citation>
    <scope>NUCLEOTIDE SEQUENCE [LARGE SCALE GENOMIC DNA]</scope>
    <source>
        <strain evidence="12 13">CCM 3426</strain>
    </source>
</reference>
<dbReference type="SUPFAM" id="SSF53335">
    <property type="entry name" value="S-adenosyl-L-methionine-dependent methyltransferases"/>
    <property type="match status" value="1"/>
</dbReference>
<evidence type="ECO:0000256" key="6">
    <source>
        <dbReference type="ARBA" id="ARBA00022603"/>
    </source>
</evidence>
<comment type="subcellular location">
    <subcellularLocation>
        <location evidence="1">Cytoplasm</location>
    </subcellularLocation>
</comment>
<dbReference type="Pfam" id="PF01135">
    <property type="entry name" value="PCMT"/>
    <property type="match status" value="1"/>
</dbReference>
<keyword evidence="7" id="KW-0808">Transferase</keyword>
<evidence type="ECO:0000256" key="8">
    <source>
        <dbReference type="ARBA" id="ARBA00022691"/>
    </source>
</evidence>
<protein>
    <recommendedName>
        <fullName evidence="4">Protein-L-isoaspartate O-methyltransferase</fullName>
        <ecNumber evidence="3">2.1.1.77</ecNumber>
    </recommendedName>
    <alternativeName>
        <fullName evidence="11">L-isoaspartyl protein carboxyl methyltransferase</fullName>
    </alternativeName>
    <alternativeName>
        <fullName evidence="9">Protein L-isoaspartyl methyltransferase</fullName>
    </alternativeName>
    <alternativeName>
        <fullName evidence="10">Protein-beta-aspartate methyltransferase</fullName>
    </alternativeName>
</protein>
<name>A0ABV5IVI3_9ACTN</name>
<evidence type="ECO:0000256" key="1">
    <source>
        <dbReference type="ARBA" id="ARBA00004496"/>
    </source>
</evidence>
<dbReference type="InterPro" id="IPR029063">
    <property type="entry name" value="SAM-dependent_MTases_sf"/>
</dbReference>
<evidence type="ECO:0000256" key="7">
    <source>
        <dbReference type="ARBA" id="ARBA00022679"/>
    </source>
</evidence>